<feature type="transmembrane region" description="Helical" evidence="3">
    <location>
        <begin position="7"/>
        <end position="24"/>
    </location>
</feature>
<dbReference type="InterPro" id="IPR013320">
    <property type="entry name" value="ConA-like_dom_sf"/>
</dbReference>
<dbReference type="SUPFAM" id="SSF50370">
    <property type="entry name" value="Ricin B-like lectins"/>
    <property type="match status" value="1"/>
</dbReference>
<evidence type="ECO:0000313" key="5">
    <source>
        <dbReference type="EMBL" id="QHU21159.1"/>
    </source>
</evidence>
<dbReference type="Gene3D" id="2.60.120.260">
    <property type="entry name" value="Galactose-binding domain-like"/>
    <property type="match status" value="1"/>
</dbReference>
<keyword evidence="3" id="KW-1133">Transmembrane helix</keyword>
<proteinExistence type="predicted"/>
<reference evidence="5" key="1">
    <citation type="journal article" date="2020" name="Nature">
        <title>Giant virus diversity and host interactions through global metagenomics.</title>
        <authorList>
            <person name="Schulz F."/>
            <person name="Roux S."/>
            <person name="Paez-Espino D."/>
            <person name="Jungbluth S."/>
            <person name="Walsh D.A."/>
            <person name="Denef V.J."/>
            <person name="McMahon K.D."/>
            <person name="Konstantinidis K.T."/>
            <person name="Eloe-Fadrosh E.A."/>
            <person name="Kyrpides N.C."/>
            <person name="Woyke T."/>
        </authorList>
    </citation>
    <scope>NUCLEOTIDE SEQUENCE</scope>
    <source>
        <strain evidence="5">GVMAG-S-3300013094-100</strain>
    </source>
</reference>
<dbReference type="SUPFAM" id="SSF49899">
    <property type="entry name" value="Concanavalin A-like lectins/glucanases"/>
    <property type="match status" value="1"/>
</dbReference>
<feature type="region of interest" description="Disordered" evidence="2">
    <location>
        <begin position="270"/>
        <end position="297"/>
    </location>
</feature>
<dbReference type="Pfam" id="PF00652">
    <property type="entry name" value="Ricin_B_lectin"/>
    <property type="match status" value="1"/>
</dbReference>
<feature type="compositionally biased region" description="Gly residues" evidence="2">
    <location>
        <begin position="277"/>
        <end position="293"/>
    </location>
</feature>
<dbReference type="PROSITE" id="PS50231">
    <property type="entry name" value="RICIN_B_LECTIN"/>
    <property type="match status" value="1"/>
</dbReference>
<evidence type="ECO:0000256" key="1">
    <source>
        <dbReference type="SAM" id="Coils"/>
    </source>
</evidence>
<name>A0A6C0KU81_9ZZZZ</name>
<dbReference type="InterPro" id="IPR000772">
    <property type="entry name" value="Ricin_B_lectin"/>
</dbReference>
<dbReference type="Pfam" id="PF13385">
    <property type="entry name" value="Laminin_G_3"/>
    <property type="match status" value="1"/>
</dbReference>
<dbReference type="CDD" id="cd00161">
    <property type="entry name" value="beta-trefoil_Ricin-like"/>
    <property type="match status" value="1"/>
</dbReference>
<dbReference type="SMART" id="SM00458">
    <property type="entry name" value="RICIN"/>
    <property type="match status" value="1"/>
</dbReference>
<dbReference type="Gene3D" id="2.80.10.50">
    <property type="match status" value="1"/>
</dbReference>
<evidence type="ECO:0000259" key="4">
    <source>
        <dbReference type="SMART" id="SM00458"/>
    </source>
</evidence>
<feature type="domain" description="Ricin B lectin" evidence="4">
    <location>
        <begin position="1279"/>
        <end position="1398"/>
    </location>
</feature>
<organism evidence="5">
    <name type="scientific">viral metagenome</name>
    <dbReference type="NCBI Taxonomy" id="1070528"/>
    <lineage>
        <taxon>unclassified sequences</taxon>
        <taxon>metagenomes</taxon>
        <taxon>organismal metagenomes</taxon>
    </lineage>
</organism>
<accession>A0A6C0KU81</accession>
<protein>
    <recommendedName>
        <fullName evidence="4">Ricin B lectin domain-containing protein</fullName>
    </recommendedName>
</protein>
<dbReference type="Gene3D" id="2.60.120.200">
    <property type="match status" value="1"/>
</dbReference>
<evidence type="ECO:0000256" key="3">
    <source>
        <dbReference type="SAM" id="Phobius"/>
    </source>
</evidence>
<dbReference type="EMBL" id="MN740981">
    <property type="protein sequence ID" value="QHU21159.1"/>
    <property type="molecule type" value="Genomic_DNA"/>
</dbReference>
<dbReference type="InterPro" id="IPR035992">
    <property type="entry name" value="Ricin_B-like_lectins"/>
</dbReference>
<keyword evidence="3" id="KW-0812">Transmembrane</keyword>
<keyword evidence="3" id="KW-0472">Membrane</keyword>
<feature type="coiled-coil region" evidence="1">
    <location>
        <begin position="1239"/>
        <end position="1266"/>
    </location>
</feature>
<sequence length="1407" mass="152762">MESKNALIIIILILVISLTVFVLNRCNVTAFTSTGTGTSTSTTEKFDDDNTLTSTVYADRAISSVPNQTRPCNIYYVPEEYHINGQTLDMTIPCDMAYFNKFKKPSDLITNDLNKINAKNPGSLTEDERNIQKYGYGVLALKQDKTSQLNVTGKGYCKLDALGLNNWVELSKDEYGNIYPKKNLTNPLISAMGPPQSAAFCYKNISGGNPNGNNDQLALNMVNGVADCLDTNQTPNCAIKGMSRSLQNPSPLNDNNSYAEIAFKTLKLSNNPMNSGGARGGRGGGRGGRGGNVNEGFDNYNSTATDIQYNNPATDPGAASVLLPCHLGIPLPQGIPSYYLRFRVNASKAITSFRLMRYNQNGMIIPYPDNAPDITTKVDTNSDEAKQVNKELFTTQFFGNNLYLIPDTFNVEIYKFSYEACDVAKDIGQISYDPTYGHKTGITFSLRDNIEKSDGSPAIPAQVLYTFDSSIDSAYLGNLEQLIANQDKLNNDIRNSQPVVDAMPTPSALGLPTGSKIVDIDSSKLFAGIQYKLYTIPANSDFGDSSTNPAVIASSKKIIDTLFKTTARFKRSGTLTTLNLYDNGIASGNNIGIVFRGYIQLPESGNYNFLINSDDAGDFQITNIIRKYGNTYYDIPIDPSSTLAASYYGHHYMSMQGKNGGFLTPFNQGDILRYSARLLHGTNPDVGIQLFWLTPSKQGNTCGRAPVNPLGSTLPSLPDIYSCYVEIPDSAFFYNIGDYEKDNAEVIRQAHLNDQANLLSKAINGIQSAYDTKVAESINNILNAKLSFGGLPDINDAKSDNHDIYVYIGDFEQGGSINMIAGDTSSSVDRDTPIRIQPDPMDISNSNNIKLNSPVGSLNAPDGGILPVSYTLLFGLNIEALCSDWRNILFHGVEDDGITNIGTDRTPGIWIYPASSKLHIRHHSISNPNDGIDTTNYSFPLGNYAHIAIVVSVSNMIIYINGKENQRYTLTSGNNFVWNQSVGKNLYLHWKGANNNSWTCVNGGITIKNMVWYNKELSPEEVKNEFVGTGISSTLPQPASNMGIGANTIEIGPLDSPPWSNNGNKGWLCPYDSTAKWIWNVSQSDAPKIPNKNVTFTNYYYSDNPVTATLYIAADDVAVVSVNNIQVGQVMAGWPNSGAAPTKIPVSFDQGSNDISIVAVNRGGPGGIVFTIIRNYDKALLINSNNKWDATSSQADLDAYNNAIAAALAAQAAAAKAAKDAADAAAAKAAQDAAAAAAAAAAQERARQAQADADRLAREKQAHDAQLAAAAAVPPFNPRSATIKSTLNQSKCLDIYGASQANGARAILWDCHGQGNQQWTYDLTNKSLKVGHSGKCLDVDGNGKYLQQWDCHYGGNQQWNWDDAKKQLVSAQYPDLSLMPSGGSTQNATLIYAQNKYIDPDPKKWNQ</sequence>
<keyword evidence="1" id="KW-0175">Coiled coil</keyword>
<evidence type="ECO:0000256" key="2">
    <source>
        <dbReference type="SAM" id="MobiDB-lite"/>
    </source>
</evidence>